<dbReference type="Proteomes" id="UP001163714">
    <property type="component" value="Unassembled WGS sequence"/>
</dbReference>
<reference evidence="1" key="1">
    <citation type="submission" date="2022-10" db="EMBL/GenBank/DDBJ databases">
        <title>Shewanella flava sp. nov, isolated from the estuary of the Fenhe River into the Yellow River.</title>
        <authorList>
            <person name="Li Y."/>
        </authorList>
    </citation>
    <scope>NUCLEOTIDE SEQUENCE</scope>
    <source>
        <strain evidence="1">FYR11-62</strain>
    </source>
</reference>
<keyword evidence="2" id="KW-1185">Reference proteome</keyword>
<evidence type="ECO:0000313" key="1">
    <source>
        <dbReference type="EMBL" id="MCW3171519.1"/>
    </source>
</evidence>
<comment type="caution">
    <text evidence="1">The sequence shown here is derived from an EMBL/GenBank/DDBJ whole genome shotgun (WGS) entry which is preliminary data.</text>
</comment>
<dbReference type="RefSeq" id="WP_264725027.1">
    <property type="nucleotide sequence ID" value="NZ_JAPDMX010000003.1"/>
</dbReference>
<gene>
    <name evidence="1" type="ORF">OHT75_03370</name>
</gene>
<name>A0ABT3I6B5_9GAMM</name>
<organism evidence="1 2">
    <name type="scientific">Shewanella subflava</name>
    <dbReference type="NCBI Taxonomy" id="2986476"/>
    <lineage>
        <taxon>Bacteria</taxon>
        <taxon>Pseudomonadati</taxon>
        <taxon>Pseudomonadota</taxon>
        <taxon>Gammaproteobacteria</taxon>
        <taxon>Alteromonadales</taxon>
        <taxon>Shewanellaceae</taxon>
        <taxon>Shewanella</taxon>
    </lineage>
</organism>
<evidence type="ECO:0008006" key="3">
    <source>
        <dbReference type="Google" id="ProtNLM"/>
    </source>
</evidence>
<sequence length="572" mass="62470">MNKMAVAVAILAVGAGGYYFSQQSNTVALNPILDYVPADTLAFSGQLTPFPIKDYLYSIAGNAQGYSVEQLNELSDFTEPHEQFFLSLYKQYLSLMTEPDKLVAHYGLPDEMQSYAYTLGALPVMKLQLANAKAFWAELDRAEQESGLVHTTATIAGLEYRAYRVTGVDSDETVDVVFAEDKGWLTITLNTSLNQAELLETALGAKKVANPISATTILQDIAKQHHFTQDSISFVNHVELIKGITTAEGNLLAKQITQLASLQNDNPFAELHSEQCKTELMAIANNWPRTVMGFNTYSVSRQESTFDARVVIESKNAVILDALTKMRGFIPDFGEDAAKHILSVGLGMDVAQLAPSLNAIWKDLTTPTYQCQALAESQYALAEFNPAMIGMMTGMANGVKGLNLTVMDYQLKDIDGSPAFNTLDALVSLSAENPAMLVDMVKPFYPPLAQVNLAVDGKAVDVTSLLMLPPEFGVQVNMAIKGQHLVLFTGDNGQTLADTMAEQSLVANGLVNFTADYEKMFAPLVTMIEQSGEEVPEELSMMKDYNMRMQMTVDITSQGIEIGSKMRANASQ</sequence>
<protein>
    <recommendedName>
        <fullName evidence="3">DUF3352 domain-containing protein</fullName>
    </recommendedName>
</protein>
<proteinExistence type="predicted"/>
<accession>A0ABT3I6B5</accession>
<evidence type="ECO:0000313" key="2">
    <source>
        <dbReference type="Proteomes" id="UP001163714"/>
    </source>
</evidence>
<dbReference type="EMBL" id="JAPDMX010000003">
    <property type="protein sequence ID" value="MCW3171519.1"/>
    <property type="molecule type" value="Genomic_DNA"/>
</dbReference>